<name>A0ABW6QTW5_9NOCA</name>
<dbReference type="InterPro" id="IPR036913">
    <property type="entry name" value="YegP-like_sf"/>
</dbReference>
<reference evidence="2 3" key="1">
    <citation type="submission" date="2024-10" db="EMBL/GenBank/DDBJ databases">
        <title>The Natural Products Discovery Center: Release of the First 8490 Sequenced Strains for Exploring Actinobacteria Biosynthetic Diversity.</title>
        <authorList>
            <person name="Kalkreuter E."/>
            <person name="Kautsar S.A."/>
            <person name="Yang D."/>
            <person name="Bader C.D."/>
            <person name="Teijaro C.N."/>
            <person name="Fluegel L."/>
            <person name="Davis C.M."/>
            <person name="Simpson J.R."/>
            <person name="Lauterbach L."/>
            <person name="Steele A.D."/>
            <person name="Gui C."/>
            <person name="Meng S."/>
            <person name="Li G."/>
            <person name="Viehrig K."/>
            <person name="Ye F."/>
            <person name="Su P."/>
            <person name="Kiefer A.F."/>
            <person name="Nichols A."/>
            <person name="Cepeda A.J."/>
            <person name="Yan W."/>
            <person name="Fan B."/>
            <person name="Jiang Y."/>
            <person name="Adhikari A."/>
            <person name="Zheng C.-J."/>
            <person name="Schuster L."/>
            <person name="Cowan T.M."/>
            <person name="Smanski M.J."/>
            <person name="Chevrette M.G."/>
            <person name="De Carvalho L.P.S."/>
            <person name="Shen B."/>
        </authorList>
    </citation>
    <scope>NUCLEOTIDE SEQUENCE [LARGE SCALE GENOMIC DNA]</scope>
    <source>
        <strain evidence="2 3">NPDC003040</strain>
    </source>
</reference>
<dbReference type="Gene3D" id="2.30.29.80">
    <property type="match status" value="1"/>
</dbReference>
<dbReference type="Proteomes" id="UP001601948">
    <property type="component" value="Unassembled WGS sequence"/>
</dbReference>
<dbReference type="RefSeq" id="WP_387717369.1">
    <property type="nucleotide sequence ID" value="NZ_JBIAPI010000002.1"/>
</dbReference>
<dbReference type="InterPro" id="IPR010879">
    <property type="entry name" value="DUF1508"/>
</dbReference>
<evidence type="ECO:0000259" key="1">
    <source>
        <dbReference type="Pfam" id="PF07411"/>
    </source>
</evidence>
<keyword evidence="3" id="KW-1185">Reference proteome</keyword>
<dbReference type="EMBL" id="JBIAPI010000002">
    <property type="protein sequence ID" value="MFF3224060.1"/>
    <property type="molecule type" value="Genomic_DNA"/>
</dbReference>
<sequence length="48" mass="5098">MVHRFLRARAVIAVGEGYKSKSAREKGIESIKENAPAVSVVDQATAGV</sequence>
<feature type="domain" description="DUF1508" evidence="1">
    <location>
        <begin position="9"/>
        <end position="42"/>
    </location>
</feature>
<dbReference type="Pfam" id="PF07411">
    <property type="entry name" value="DUF1508"/>
    <property type="match status" value="1"/>
</dbReference>
<gene>
    <name evidence="2" type="ORF">ACFYV7_14805</name>
</gene>
<dbReference type="SUPFAM" id="SSF160113">
    <property type="entry name" value="YegP-like"/>
    <property type="match status" value="1"/>
</dbReference>
<comment type="caution">
    <text evidence="2">The sequence shown here is derived from an EMBL/GenBank/DDBJ whole genome shotgun (WGS) entry which is preliminary data.</text>
</comment>
<proteinExistence type="predicted"/>
<evidence type="ECO:0000313" key="2">
    <source>
        <dbReference type="EMBL" id="MFF3224060.1"/>
    </source>
</evidence>
<accession>A0ABW6QTW5</accession>
<protein>
    <submittedName>
        <fullName evidence="2">YegP family protein</fullName>
    </submittedName>
</protein>
<evidence type="ECO:0000313" key="3">
    <source>
        <dbReference type="Proteomes" id="UP001601948"/>
    </source>
</evidence>
<organism evidence="2 3">
    <name type="scientific">Nocardia suismassiliense</name>
    <dbReference type="NCBI Taxonomy" id="2077092"/>
    <lineage>
        <taxon>Bacteria</taxon>
        <taxon>Bacillati</taxon>
        <taxon>Actinomycetota</taxon>
        <taxon>Actinomycetes</taxon>
        <taxon>Mycobacteriales</taxon>
        <taxon>Nocardiaceae</taxon>
        <taxon>Nocardia</taxon>
    </lineage>
</organism>